<dbReference type="AlphaFoldDB" id="A0AAV2T7Y2"/>
<protein>
    <submittedName>
        <fullName evidence="2">Uncharacterized protein</fullName>
    </submittedName>
</protein>
<accession>A0AAV2T7Y2</accession>
<organism evidence="2 3">
    <name type="scientific">Calicophoron daubneyi</name>
    <name type="common">Rumen fluke</name>
    <name type="synonym">Paramphistomum daubneyi</name>
    <dbReference type="NCBI Taxonomy" id="300641"/>
    <lineage>
        <taxon>Eukaryota</taxon>
        <taxon>Metazoa</taxon>
        <taxon>Spiralia</taxon>
        <taxon>Lophotrochozoa</taxon>
        <taxon>Platyhelminthes</taxon>
        <taxon>Trematoda</taxon>
        <taxon>Digenea</taxon>
        <taxon>Plagiorchiida</taxon>
        <taxon>Pronocephalata</taxon>
        <taxon>Paramphistomoidea</taxon>
        <taxon>Paramphistomidae</taxon>
        <taxon>Calicophoron</taxon>
    </lineage>
</organism>
<feature type="compositionally biased region" description="Low complexity" evidence="1">
    <location>
        <begin position="213"/>
        <end position="228"/>
    </location>
</feature>
<evidence type="ECO:0000313" key="3">
    <source>
        <dbReference type="Proteomes" id="UP001497525"/>
    </source>
</evidence>
<gene>
    <name evidence="2" type="ORF">CDAUBV1_LOCUS5360</name>
</gene>
<dbReference type="Proteomes" id="UP001497525">
    <property type="component" value="Unassembled WGS sequence"/>
</dbReference>
<evidence type="ECO:0000256" key="1">
    <source>
        <dbReference type="SAM" id="MobiDB-lite"/>
    </source>
</evidence>
<dbReference type="EMBL" id="CAXLJL010000125">
    <property type="protein sequence ID" value="CAL5132510.1"/>
    <property type="molecule type" value="Genomic_DNA"/>
</dbReference>
<name>A0AAV2T7Y2_CALDB</name>
<feature type="compositionally biased region" description="Low complexity" evidence="1">
    <location>
        <begin position="272"/>
        <end position="288"/>
    </location>
</feature>
<proteinExistence type="predicted"/>
<evidence type="ECO:0000313" key="2">
    <source>
        <dbReference type="EMBL" id="CAL5132510.1"/>
    </source>
</evidence>
<feature type="region of interest" description="Disordered" evidence="1">
    <location>
        <begin position="272"/>
        <end position="309"/>
    </location>
</feature>
<comment type="caution">
    <text evidence="2">The sequence shown here is derived from an EMBL/GenBank/DDBJ whole genome shotgun (WGS) entry which is preliminary data.</text>
</comment>
<feature type="region of interest" description="Disordered" evidence="1">
    <location>
        <begin position="208"/>
        <end position="232"/>
    </location>
</feature>
<reference evidence="2" key="1">
    <citation type="submission" date="2024-06" db="EMBL/GenBank/DDBJ databases">
        <authorList>
            <person name="Liu X."/>
            <person name="Lenzi L."/>
            <person name="Haldenby T S."/>
            <person name="Uol C."/>
        </authorList>
    </citation>
    <scope>NUCLEOTIDE SEQUENCE</scope>
</reference>
<sequence>MTDAELNVMENTTFSDAMSFCDKASIATYWTLRERSKHDELADLVDSDFVIPDLTCKNYRTLRWDMPVLVTSRSVRPVDMPASTQEATKPGTKHLTIREEEYFRSLNAIHFCHNPNILFNYDLHGIHLRDERCLQIVGETYYCVNHPSHYRVLEERLNEHFEIIEDAKHRARQVLVKPDKTRHTYKLTETFPPVESLRLPREHTNIVLPSIRKSSQSSKTQSSTKSTSESIPKLYTKAHKVLKHLLPYQQPPSDIKLPRLYQYSECGTFSAVSSTTSPSSLSSRTSVVNETLPKIVQPEPTKNVRKPRK</sequence>